<reference evidence="2" key="2">
    <citation type="journal article" date="2017" name="J. Anim. Genet.">
        <title>Multiple reference genome sequences of hot pepper reveal the massive evolution of plant disease resistance genes by retroduplication.</title>
        <authorList>
            <person name="Kim S."/>
            <person name="Park J."/>
            <person name="Yeom S.-I."/>
            <person name="Kim Y.-M."/>
            <person name="Seo E."/>
            <person name="Kim K.-T."/>
            <person name="Kim M.-S."/>
            <person name="Lee J.M."/>
            <person name="Cheong K."/>
            <person name="Shin H.-S."/>
            <person name="Kim S.-B."/>
            <person name="Han K."/>
            <person name="Lee J."/>
            <person name="Park M."/>
            <person name="Lee H.-A."/>
            <person name="Lee H.-Y."/>
            <person name="Lee Y."/>
            <person name="Oh S."/>
            <person name="Lee J.H."/>
            <person name="Choi E."/>
            <person name="Choi E."/>
            <person name="Lee S.E."/>
            <person name="Jeon J."/>
            <person name="Kim H."/>
            <person name="Choi G."/>
            <person name="Song H."/>
            <person name="Lee J."/>
            <person name="Lee S.-C."/>
            <person name="Kwon J.-K."/>
            <person name="Lee H.-Y."/>
            <person name="Koo N."/>
            <person name="Hong Y."/>
            <person name="Kim R.W."/>
            <person name="Kang W.-H."/>
            <person name="Huh J.H."/>
            <person name="Kang B.-C."/>
            <person name="Yang T.-J."/>
            <person name="Lee Y.-H."/>
            <person name="Bennetzen J.L."/>
            <person name="Choi D."/>
        </authorList>
    </citation>
    <scope>NUCLEOTIDE SEQUENCE [LARGE SCALE GENOMIC DNA]</scope>
    <source>
        <strain evidence="2">cv. PBC81</strain>
    </source>
</reference>
<proteinExistence type="predicted"/>
<comment type="caution">
    <text evidence="1">The sequence shown here is derived from an EMBL/GenBank/DDBJ whole genome shotgun (WGS) entry which is preliminary data.</text>
</comment>
<evidence type="ECO:0000313" key="2">
    <source>
        <dbReference type="Proteomes" id="UP000224567"/>
    </source>
</evidence>
<evidence type="ECO:0000313" key="1">
    <source>
        <dbReference type="EMBL" id="PHT44773.1"/>
    </source>
</evidence>
<sequence length="80" mass="9013">MEEQSLELSNLPEQKLEEIEKKDKILLKKVSEEVEKAKEFTKAKNKRGMDELFAAMKRELCLPTRVIKGGGSIASSGSIF</sequence>
<dbReference type="Proteomes" id="UP000224567">
    <property type="component" value="Unassembled WGS sequence"/>
</dbReference>
<name>A0A2G2WHR5_CAPBA</name>
<reference evidence="1 2" key="1">
    <citation type="journal article" date="2017" name="Genome Biol.">
        <title>New reference genome sequences of hot pepper reveal the massive evolution of plant disease-resistance genes by retroduplication.</title>
        <authorList>
            <person name="Kim S."/>
            <person name="Park J."/>
            <person name="Yeom S.I."/>
            <person name="Kim Y.M."/>
            <person name="Seo E."/>
            <person name="Kim K.T."/>
            <person name="Kim M.S."/>
            <person name="Lee J.M."/>
            <person name="Cheong K."/>
            <person name="Shin H.S."/>
            <person name="Kim S.B."/>
            <person name="Han K."/>
            <person name="Lee J."/>
            <person name="Park M."/>
            <person name="Lee H.A."/>
            <person name="Lee H.Y."/>
            <person name="Lee Y."/>
            <person name="Oh S."/>
            <person name="Lee J.H."/>
            <person name="Choi E."/>
            <person name="Choi E."/>
            <person name="Lee S.E."/>
            <person name="Jeon J."/>
            <person name="Kim H."/>
            <person name="Choi G."/>
            <person name="Song H."/>
            <person name="Lee J."/>
            <person name="Lee S.C."/>
            <person name="Kwon J.K."/>
            <person name="Lee H.Y."/>
            <person name="Koo N."/>
            <person name="Hong Y."/>
            <person name="Kim R.W."/>
            <person name="Kang W.H."/>
            <person name="Huh J.H."/>
            <person name="Kang B.C."/>
            <person name="Yang T.J."/>
            <person name="Lee Y.H."/>
            <person name="Bennetzen J.L."/>
            <person name="Choi D."/>
        </authorList>
    </citation>
    <scope>NUCLEOTIDE SEQUENCE [LARGE SCALE GENOMIC DNA]</scope>
    <source>
        <strain evidence="2">cv. PBC81</strain>
    </source>
</reference>
<organism evidence="1 2">
    <name type="scientific">Capsicum baccatum</name>
    <name type="common">Peruvian pepper</name>
    <dbReference type="NCBI Taxonomy" id="33114"/>
    <lineage>
        <taxon>Eukaryota</taxon>
        <taxon>Viridiplantae</taxon>
        <taxon>Streptophyta</taxon>
        <taxon>Embryophyta</taxon>
        <taxon>Tracheophyta</taxon>
        <taxon>Spermatophyta</taxon>
        <taxon>Magnoliopsida</taxon>
        <taxon>eudicotyledons</taxon>
        <taxon>Gunneridae</taxon>
        <taxon>Pentapetalae</taxon>
        <taxon>asterids</taxon>
        <taxon>lamiids</taxon>
        <taxon>Solanales</taxon>
        <taxon>Solanaceae</taxon>
        <taxon>Solanoideae</taxon>
        <taxon>Capsiceae</taxon>
        <taxon>Capsicum</taxon>
    </lineage>
</organism>
<keyword evidence="2" id="KW-1185">Reference proteome</keyword>
<dbReference type="EMBL" id="MLFT02000006">
    <property type="protein sequence ID" value="PHT44773.1"/>
    <property type="molecule type" value="Genomic_DNA"/>
</dbReference>
<dbReference type="AlphaFoldDB" id="A0A2G2WHR5"/>
<dbReference type="Gene3D" id="1.10.287.1060">
    <property type="entry name" value="ESAT-6-like"/>
    <property type="match status" value="1"/>
</dbReference>
<protein>
    <submittedName>
        <fullName evidence="1">Uncharacterized protein</fullName>
    </submittedName>
</protein>
<gene>
    <name evidence="1" type="ORF">CQW23_13931</name>
</gene>
<accession>A0A2G2WHR5</accession>